<dbReference type="HAMAP" id="MF_00864">
    <property type="entry name" value="RNApol_arch_Rpo4"/>
    <property type="match status" value="1"/>
</dbReference>
<dbReference type="GO" id="GO:0005737">
    <property type="term" value="C:cytoplasm"/>
    <property type="evidence" value="ECO:0007669"/>
    <property type="project" value="UniProtKB-SubCell"/>
</dbReference>
<dbReference type="SUPFAM" id="SSF47819">
    <property type="entry name" value="HRDC-like"/>
    <property type="match status" value="1"/>
</dbReference>
<proteinExistence type="inferred from homology"/>
<organism evidence="2 3">
    <name type="scientific">Candidatus Terraquivivens tikiterensis</name>
    <dbReference type="NCBI Taxonomy" id="1980982"/>
    <lineage>
        <taxon>Archaea</taxon>
        <taxon>Nitrososphaerota</taxon>
        <taxon>Candidatus Wolframiiraptoraceae</taxon>
        <taxon>Candidatus Terraquivivens</taxon>
    </lineage>
</organism>
<dbReference type="EMBL" id="NDWU01000010">
    <property type="protein sequence ID" value="PUA32025.1"/>
    <property type="molecule type" value="Genomic_DNA"/>
</dbReference>
<sequence length="128" mass="14753">MSGLGKVARLPRRIVSSKPIPIAEVKRILEEREQYLNSLQLRTLSYAKKYSKLTPEQAEMLISRLMNEYGLEREEAVQVADICPETIDELRTVLSGYRRLVSFLLFSEEKMQKILDLVKQALEASKQP</sequence>
<dbReference type="GO" id="GO:0000428">
    <property type="term" value="C:DNA-directed RNA polymerase complex"/>
    <property type="evidence" value="ECO:0007669"/>
    <property type="project" value="UniProtKB-KW"/>
</dbReference>
<dbReference type="GO" id="GO:0000166">
    <property type="term" value="F:nucleotide binding"/>
    <property type="evidence" value="ECO:0007669"/>
    <property type="project" value="InterPro"/>
</dbReference>
<comment type="subunit">
    <text evidence="1">Part of the RNA polymerase complex. Forms a stalk with Rpo7 that extends from the main structure.</text>
</comment>
<accession>A0A2R7Y3A2</accession>
<gene>
    <name evidence="1" type="primary">rpo4</name>
    <name evidence="1" type="synonym">rpoF</name>
    <name evidence="2" type="ORF">B9J98_04580</name>
</gene>
<keyword evidence="1" id="KW-0548">Nucleotidyltransferase</keyword>
<reference evidence="2 3" key="1">
    <citation type="submission" date="2017-04" db="EMBL/GenBank/DDBJ databases">
        <title>Draft Aigarchaeota genome from a New Zealand hot spring.</title>
        <authorList>
            <person name="Reysenbach A.-L."/>
            <person name="Donaho J.A."/>
            <person name="Gerhart J."/>
            <person name="Kelley J.F."/>
            <person name="Kouba K."/>
            <person name="Podar M."/>
            <person name="Stott M."/>
        </authorList>
    </citation>
    <scope>NUCLEOTIDE SEQUENCE [LARGE SCALE GENOMIC DNA]</scope>
    <source>
        <strain evidence="2">NZ13_MG1</strain>
    </source>
</reference>
<dbReference type="Proteomes" id="UP000244066">
    <property type="component" value="Unassembled WGS sequence"/>
</dbReference>
<dbReference type="GO" id="GO:0006352">
    <property type="term" value="P:DNA-templated transcription initiation"/>
    <property type="evidence" value="ECO:0007669"/>
    <property type="project" value="InterPro"/>
</dbReference>
<dbReference type="PIRSF" id="PIRSF005053">
    <property type="entry name" value="RNA_pol_F_arch"/>
    <property type="match status" value="1"/>
</dbReference>
<dbReference type="AlphaFoldDB" id="A0A2R7Y3A2"/>
<name>A0A2R7Y3A2_9ARCH</name>
<comment type="caution">
    <text evidence="2">The sequence shown here is derived from an EMBL/GenBank/DDBJ whole genome shotgun (WGS) entry which is preliminary data.</text>
</comment>
<comment type="function">
    <text evidence="1">DNA-dependent RNA polymerase (RNAP) catalyzes the transcription of DNA into RNA using the four ribonucleoside triphosphates as substrates. This subunit is less well bound than the others.</text>
</comment>
<dbReference type="PANTHER" id="PTHR39646:SF1">
    <property type="entry name" value="DNA-DIRECTED RNA POLYMERASE SUBUNIT RPO4"/>
    <property type="match status" value="1"/>
</dbReference>
<protein>
    <recommendedName>
        <fullName evidence="1">DNA-directed RNA polymerase subunit Rpo4</fullName>
        <ecNumber evidence="1">2.7.7.6</ecNumber>
    </recommendedName>
    <alternativeName>
        <fullName evidence="1">DNA-directed RNA polymerase subunit F</fullName>
    </alternativeName>
</protein>
<dbReference type="Gene3D" id="6.10.140.10">
    <property type="match status" value="1"/>
</dbReference>
<dbReference type="InterPro" id="IPR005574">
    <property type="entry name" value="Rpb4/RPC9"/>
</dbReference>
<comment type="similarity">
    <text evidence="1">Belongs to the eukaryotic RPB4 RNA polymerase subunit family.</text>
</comment>
<evidence type="ECO:0000256" key="1">
    <source>
        <dbReference type="HAMAP-Rule" id="MF_00864"/>
    </source>
</evidence>
<keyword evidence="1" id="KW-0963">Cytoplasm</keyword>
<dbReference type="GO" id="GO:0003899">
    <property type="term" value="F:DNA-directed RNA polymerase activity"/>
    <property type="evidence" value="ECO:0007669"/>
    <property type="project" value="UniProtKB-UniRule"/>
</dbReference>
<dbReference type="Gene3D" id="1.10.150.80">
    <property type="entry name" value="HRDC domain"/>
    <property type="match status" value="1"/>
</dbReference>
<dbReference type="InterPro" id="IPR010924">
    <property type="entry name" value="Rpo4"/>
</dbReference>
<evidence type="ECO:0000313" key="3">
    <source>
        <dbReference type="Proteomes" id="UP000244066"/>
    </source>
</evidence>
<evidence type="ECO:0000313" key="2">
    <source>
        <dbReference type="EMBL" id="PUA32025.1"/>
    </source>
</evidence>
<dbReference type="EC" id="2.7.7.6" evidence="1"/>
<dbReference type="Pfam" id="PF03874">
    <property type="entry name" value="RNA_pol_Rpb4"/>
    <property type="match status" value="1"/>
</dbReference>
<keyword evidence="1" id="KW-0808">Transferase</keyword>
<keyword evidence="1" id="KW-0804">Transcription</keyword>
<dbReference type="InterPro" id="IPR010997">
    <property type="entry name" value="HRDC-like_sf"/>
</dbReference>
<comment type="catalytic activity">
    <reaction evidence="1">
        <text>RNA(n) + a ribonucleoside 5'-triphosphate = RNA(n+1) + diphosphate</text>
        <dbReference type="Rhea" id="RHEA:21248"/>
        <dbReference type="Rhea" id="RHEA-COMP:14527"/>
        <dbReference type="Rhea" id="RHEA-COMP:17342"/>
        <dbReference type="ChEBI" id="CHEBI:33019"/>
        <dbReference type="ChEBI" id="CHEBI:61557"/>
        <dbReference type="ChEBI" id="CHEBI:140395"/>
        <dbReference type="EC" id="2.7.7.6"/>
    </reaction>
</comment>
<dbReference type="InterPro" id="IPR044876">
    <property type="entry name" value="HRDC_dom_sf"/>
</dbReference>
<comment type="subcellular location">
    <subcellularLocation>
        <location evidence="1">Cytoplasm</location>
    </subcellularLocation>
</comment>
<keyword evidence="1" id="KW-0240">DNA-directed RNA polymerase</keyword>
<dbReference type="PANTHER" id="PTHR39646">
    <property type="entry name" value="RNA POLYMERASE RPB4"/>
    <property type="match status" value="1"/>
</dbReference>